<protein>
    <submittedName>
        <fullName evidence="1">Lycopene beta-cyclase</fullName>
        <ecNumber evidence="1">5.5.1.19</ecNumber>
    </submittedName>
</protein>
<keyword evidence="1" id="KW-0413">Isomerase</keyword>
<dbReference type="GO" id="GO:0016853">
    <property type="term" value="F:isomerase activity"/>
    <property type="evidence" value="ECO:0007669"/>
    <property type="project" value="UniProtKB-KW"/>
</dbReference>
<sequence>MSVDVVVVGGGPAGRALARACAERGVGTALVDPNPERRFRATYAAWADELPEGAPVAVSVSRSRVVTTEEHAVARGYAVLDNERLWRLPASVDVVAGRVVGRSASSVRLADGRVLSGRVVDASGAVGGSGAAQTAVGVVVPAGAARPFVDADEAVIMDWRKPPVATTADPTFLYAIPVSATHVLLEETSLARRPGLPLAELRLRLHGRLAAHGVAVPEDEERVRIPLDGRPRDWAFGAASGLIHPATGYSVAAALRRAPVVAAALAEGRPVVRPVAERVVHAMWSRGLASLLAMRPDEVPEFFHQFFLLPDDHQRAYLGGHGDLRGTLAAMLHLFRDASWAMRARMAFPVRTAKSAGTPG</sequence>
<dbReference type="PANTHER" id="PTHR39757:SF5">
    <property type="entry name" value="OS02G0190600 PROTEIN"/>
    <property type="match status" value="1"/>
</dbReference>
<dbReference type="EMBL" id="JAVDSG010000001">
    <property type="protein sequence ID" value="MDR6595362.1"/>
    <property type="molecule type" value="Genomic_DNA"/>
</dbReference>
<organism evidence="1 2">
    <name type="scientific">Saccharothrix longispora</name>
    <dbReference type="NCBI Taxonomy" id="33920"/>
    <lineage>
        <taxon>Bacteria</taxon>
        <taxon>Bacillati</taxon>
        <taxon>Actinomycetota</taxon>
        <taxon>Actinomycetes</taxon>
        <taxon>Pseudonocardiales</taxon>
        <taxon>Pseudonocardiaceae</taxon>
        <taxon>Saccharothrix</taxon>
    </lineage>
</organism>
<dbReference type="Gene3D" id="3.50.50.60">
    <property type="entry name" value="FAD/NAD(P)-binding domain"/>
    <property type="match status" value="1"/>
</dbReference>
<dbReference type="PANTHER" id="PTHR39757">
    <property type="match status" value="1"/>
</dbReference>
<proteinExistence type="predicted"/>
<dbReference type="InterPro" id="IPR036188">
    <property type="entry name" value="FAD/NAD-bd_sf"/>
</dbReference>
<accession>A0ABU1PXK0</accession>
<evidence type="ECO:0000313" key="1">
    <source>
        <dbReference type="EMBL" id="MDR6595362.1"/>
    </source>
</evidence>
<reference evidence="1 2" key="1">
    <citation type="submission" date="2023-07" db="EMBL/GenBank/DDBJ databases">
        <title>Sequencing the genomes of 1000 actinobacteria strains.</title>
        <authorList>
            <person name="Klenk H.-P."/>
        </authorList>
    </citation>
    <scope>NUCLEOTIDE SEQUENCE [LARGE SCALE GENOMIC DNA]</scope>
    <source>
        <strain evidence="1 2">DSM 43749</strain>
    </source>
</reference>
<gene>
    <name evidence="1" type="ORF">J2S66_003746</name>
</gene>
<name>A0ABU1PXK0_9PSEU</name>
<dbReference type="EC" id="5.5.1.19" evidence="1"/>
<dbReference type="Proteomes" id="UP001268819">
    <property type="component" value="Unassembled WGS sequence"/>
</dbReference>
<keyword evidence="2" id="KW-1185">Reference proteome</keyword>
<comment type="caution">
    <text evidence="1">The sequence shown here is derived from an EMBL/GenBank/DDBJ whole genome shotgun (WGS) entry which is preliminary data.</text>
</comment>
<dbReference type="Pfam" id="PF05834">
    <property type="entry name" value="Lycopene_cycl"/>
    <property type="match status" value="1"/>
</dbReference>
<dbReference type="SUPFAM" id="SSF51905">
    <property type="entry name" value="FAD/NAD(P)-binding domain"/>
    <property type="match status" value="1"/>
</dbReference>
<evidence type="ECO:0000313" key="2">
    <source>
        <dbReference type="Proteomes" id="UP001268819"/>
    </source>
</evidence>